<keyword evidence="3 11" id="KW-0328">Glycosyltransferase</keyword>
<dbReference type="InterPro" id="IPR002213">
    <property type="entry name" value="UDP_glucos_trans"/>
</dbReference>
<dbReference type="GO" id="GO:0016020">
    <property type="term" value="C:membrane"/>
    <property type="evidence" value="ECO:0007669"/>
    <property type="project" value="UniProtKB-SubCell"/>
</dbReference>
<evidence type="ECO:0000256" key="10">
    <source>
        <dbReference type="ARBA" id="ARBA00046288"/>
    </source>
</evidence>
<keyword evidence="9" id="KW-0325">Glycoprotein</keyword>
<proteinExistence type="inferred from homology"/>
<organism evidence="13">
    <name type="scientific">Cacopsylla melanoneura</name>
    <dbReference type="NCBI Taxonomy" id="428564"/>
    <lineage>
        <taxon>Eukaryota</taxon>
        <taxon>Metazoa</taxon>
        <taxon>Ecdysozoa</taxon>
        <taxon>Arthropoda</taxon>
        <taxon>Hexapoda</taxon>
        <taxon>Insecta</taxon>
        <taxon>Pterygota</taxon>
        <taxon>Neoptera</taxon>
        <taxon>Paraneoptera</taxon>
        <taxon>Hemiptera</taxon>
        <taxon>Sternorrhyncha</taxon>
        <taxon>Psylloidea</taxon>
        <taxon>Psyllidae</taxon>
        <taxon>Psyllinae</taxon>
        <taxon>Cacopsylla</taxon>
    </lineage>
</organism>
<dbReference type="EC" id="2.4.1.17" evidence="12"/>
<keyword evidence="7 12" id="KW-1133">Transmembrane helix</keyword>
<evidence type="ECO:0000256" key="4">
    <source>
        <dbReference type="ARBA" id="ARBA00022679"/>
    </source>
</evidence>
<feature type="signal peptide" evidence="12">
    <location>
        <begin position="1"/>
        <end position="24"/>
    </location>
</feature>
<protein>
    <recommendedName>
        <fullName evidence="12">UDP-glucuronosyltransferase</fullName>
        <ecNumber evidence="12">2.4.1.17</ecNumber>
    </recommendedName>
</protein>
<dbReference type="PANTHER" id="PTHR48043">
    <property type="entry name" value="EG:EG0003.4 PROTEIN-RELATED"/>
    <property type="match status" value="1"/>
</dbReference>
<evidence type="ECO:0000256" key="6">
    <source>
        <dbReference type="ARBA" id="ARBA00022824"/>
    </source>
</evidence>
<dbReference type="SUPFAM" id="SSF53756">
    <property type="entry name" value="UDP-Glycosyltransferase/glycogen phosphorylase"/>
    <property type="match status" value="1"/>
</dbReference>
<dbReference type="InterPro" id="IPR050271">
    <property type="entry name" value="UDP-glycosyltransferase"/>
</dbReference>
<evidence type="ECO:0000256" key="1">
    <source>
        <dbReference type="ARBA" id="ARBA00004240"/>
    </source>
</evidence>
<keyword evidence="5 12" id="KW-0812">Transmembrane</keyword>
<dbReference type="EMBL" id="HBUF01127959">
    <property type="protein sequence ID" value="CAG6643606.1"/>
    <property type="molecule type" value="Transcribed_RNA"/>
</dbReference>
<keyword evidence="4 11" id="KW-0808">Transferase</keyword>
<dbReference type="GO" id="GO:0015020">
    <property type="term" value="F:glucuronosyltransferase activity"/>
    <property type="evidence" value="ECO:0007669"/>
    <property type="project" value="UniProtKB-EC"/>
</dbReference>
<keyword evidence="8 12" id="KW-0472">Membrane</keyword>
<evidence type="ECO:0000256" key="2">
    <source>
        <dbReference type="ARBA" id="ARBA00009995"/>
    </source>
</evidence>
<name>A0A8D8SQM6_9HEMI</name>
<evidence type="ECO:0000256" key="8">
    <source>
        <dbReference type="ARBA" id="ARBA00023136"/>
    </source>
</evidence>
<keyword evidence="6" id="KW-0256">Endoplasmic reticulum</keyword>
<dbReference type="CDD" id="cd03784">
    <property type="entry name" value="GT1_Gtf-like"/>
    <property type="match status" value="1"/>
</dbReference>
<evidence type="ECO:0000256" key="7">
    <source>
        <dbReference type="ARBA" id="ARBA00022989"/>
    </source>
</evidence>
<dbReference type="GO" id="GO:0005783">
    <property type="term" value="C:endoplasmic reticulum"/>
    <property type="evidence" value="ECO:0007669"/>
    <property type="project" value="UniProtKB-SubCell"/>
</dbReference>
<evidence type="ECO:0000256" key="9">
    <source>
        <dbReference type="ARBA" id="ARBA00023180"/>
    </source>
</evidence>
<feature type="chain" id="PRO_5033969687" description="UDP-glucuronosyltransferase" evidence="12">
    <location>
        <begin position="25"/>
        <end position="531"/>
    </location>
</feature>
<dbReference type="InterPro" id="IPR035595">
    <property type="entry name" value="UDP_glycos_trans_CS"/>
</dbReference>
<dbReference type="EMBL" id="HBUF01233116">
    <property type="protein sequence ID" value="CAG6674154.1"/>
    <property type="molecule type" value="Transcribed_RNA"/>
</dbReference>
<feature type="transmembrane region" description="Helical" evidence="12">
    <location>
        <begin position="486"/>
        <end position="514"/>
    </location>
</feature>
<accession>A0A8D8SQM6</accession>
<dbReference type="AlphaFoldDB" id="A0A8D8SQM6"/>
<dbReference type="FunFam" id="3.40.50.2000:FF:000050">
    <property type="entry name" value="UDP-glucuronosyltransferase"/>
    <property type="match status" value="1"/>
</dbReference>
<dbReference type="PROSITE" id="PS00375">
    <property type="entry name" value="UDPGT"/>
    <property type="match status" value="1"/>
</dbReference>
<dbReference type="Pfam" id="PF00201">
    <property type="entry name" value="UDPGT"/>
    <property type="match status" value="1"/>
</dbReference>
<comment type="subcellular location">
    <subcellularLocation>
        <location evidence="10">Endomembrane system</location>
        <topology evidence="10">Single-pass type I membrane protein</topology>
    </subcellularLocation>
    <subcellularLocation>
        <location evidence="1">Endoplasmic reticulum</location>
    </subcellularLocation>
    <subcellularLocation>
        <location evidence="12">Membrane</location>
        <topology evidence="12">Single-pass membrane protein</topology>
    </subcellularLocation>
</comment>
<comment type="catalytic activity">
    <reaction evidence="12">
        <text>glucuronate acceptor + UDP-alpha-D-glucuronate = acceptor beta-D-glucuronoside + UDP + H(+)</text>
        <dbReference type="Rhea" id="RHEA:21032"/>
        <dbReference type="ChEBI" id="CHEBI:15378"/>
        <dbReference type="ChEBI" id="CHEBI:58052"/>
        <dbReference type="ChEBI" id="CHEBI:58223"/>
        <dbReference type="ChEBI" id="CHEBI:132367"/>
        <dbReference type="ChEBI" id="CHEBI:132368"/>
        <dbReference type="EC" id="2.4.1.17"/>
    </reaction>
</comment>
<keyword evidence="12" id="KW-0732">Signal</keyword>
<dbReference type="Gene3D" id="3.40.50.2000">
    <property type="entry name" value="Glycogen Phosphorylase B"/>
    <property type="match status" value="1"/>
</dbReference>
<dbReference type="PANTHER" id="PTHR48043:SF145">
    <property type="entry name" value="FI06409P-RELATED"/>
    <property type="match status" value="1"/>
</dbReference>
<evidence type="ECO:0000256" key="5">
    <source>
        <dbReference type="ARBA" id="ARBA00022692"/>
    </source>
</evidence>
<evidence type="ECO:0000256" key="11">
    <source>
        <dbReference type="RuleBase" id="RU003718"/>
    </source>
</evidence>
<reference evidence="13" key="1">
    <citation type="submission" date="2021-05" db="EMBL/GenBank/DDBJ databases">
        <authorList>
            <person name="Alioto T."/>
            <person name="Alioto T."/>
            <person name="Gomez Garrido J."/>
        </authorList>
    </citation>
    <scope>NUCLEOTIDE SEQUENCE</scope>
</reference>
<sequence length="531" mass="60487">MSSPCPLLLILLVTLVTPQQETHAAHILVIAPLATHSHAMWFDIVTTLLAKEHQITVISSDPEKRPLPNRTTYELENSYDKEEYINVSLSQLHDDWTKSVSASYRTTFEWNVDNCQRQSKSKGLAKFIDHFLHKAAMKVDLIIRDGAGVECYLPLVHLLNYPPVISATPFPVWEAPNQWIANYDNPAFVPHSLTPYSDQMSFLERLHNLYITLYFKVVRYYYYLPAIDTVSRDMFPGHDYPHVNTLDDRVVLAFVNYHPVLDYPKPLVPAFIPVPGLQLKPARKLPQDFQSFLDGATDGALIFTFGSSLLTANMSPAYRKMFFDVFRQLKQRVLWKWEMEIPADKPANVMLANWLPQADILGHPNTVAFISHCGQAGSQEAIYHGVPVLAIPLIIDQIILAAKMETKGVAIQLKYEALTEDAVRTALDMLITPRYGYKQRMRQMSAVFRDTPHSSADKIVYWTNYILQHGGSHLTPVSKQLTTVEYYLIDVLAFVIVMPLALVWLTKVLMCMWCGKMTKTSSKKIETKEKS</sequence>
<comment type="similarity">
    <text evidence="2 11">Belongs to the UDP-glycosyltransferase family.</text>
</comment>
<evidence type="ECO:0000313" key="13">
    <source>
        <dbReference type="EMBL" id="CAG6674154.1"/>
    </source>
</evidence>
<evidence type="ECO:0000256" key="3">
    <source>
        <dbReference type="ARBA" id="ARBA00022676"/>
    </source>
</evidence>
<evidence type="ECO:0000256" key="12">
    <source>
        <dbReference type="RuleBase" id="RU362059"/>
    </source>
</evidence>